<dbReference type="Proteomes" id="UP001176941">
    <property type="component" value="Chromosome 1"/>
</dbReference>
<sequence>MRQGGETSVWGGMGAGVQHGLIEGVLSSTPVCQRWRSTTKCLLHFPLQALSSPLASCGMVQHSPFSPKHVQISFLAMDSARDDTAGGAEVRGMRKLVTGGELPPSSNQAGS</sequence>
<evidence type="ECO:0000313" key="1">
    <source>
        <dbReference type="EMBL" id="CAI9152431.1"/>
    </source>
</evidence>
<gene>
    <name evidence="1" type="ORF">MRATA1EN1_LOCUS1393</name>
</gene>
<organism evidence="1 2">
    <name type="scientific">Rangifer tarandus platyrhynchus</name>
    <name type="common">Svalbard reindeer</name>
    <dbReference type="NCBI Taxonomy" id="3082113"/>
    <lineage>
        <taxon>Eukaryota</taxon>
        <taxon>Metazoa</taxon>
        <taxon>Chordata</taxon>
        <taxon>Craniata</taxon>
        <taxon>Vertebrata</taxon>
        <taxon>Euteleostomi</taxon>
        <taxon>Mammalia</taxon>
        <taxon>Eutheria</taxon>
        <taxon>Laurasiatheria</taxon>
        <taxon>Artiodactyla</taxon>
        <taxon>Ruminantia</taxon>
        <taxon>Pecora</taxon>
        <taxon>Cervidae</taxon>
        <taxon>Odocoileinae</taxon>
        <taxon>Rangifer</taxon>
    </lineage>
</organism>
<keyword evidence="2" id="KW-1185">Reference proteome</keyword>
<dbReference type="EMBL" id="OX459937">
    <property type="protein sequence ID" value="CAI9152431.1"/>
    <property type="molecule type" value="Genomic_DNA"/>
</dbReference>
<name>A0ABN8XXV0_RANTA</name>
<protein>
    <submittedName>
        <fullName evidence="1">Uncharacterized protein</fullName>
    </submittedName>
</protein>
<accession>A0ABN8XXV0</accession>
<evidence type="ECO:0000313" key="2">
    <source>
        <dbReference type="Proteomes" id="UP001176941"/>
    </source>
</evidence>
<reference evidence="1" key="1">
    <citation type="submission" date="2023-04" db="EMBL/GenBank/DDBJ databases">
        <authorList>
            <consortium name="ELIXIR-Norway"/>
        </authorList>
    </citation>
    <scope>NUCLEOTIDE SEQUENCE [LARGE SCALE GENOMIC DNA]</scope>
</reference>
<proteinExistence type="predicted"/>